<sequence>MRSPHPCILRVFLLLESSVNPFDSIDRSFNLRCVSPGKADHEGCLYNGVHAVDDELLVRDGYQTTIDGKVGEMKVKRKGRPNRVGAQQPRNWMVVCLMPQLQAFKRRPRYESTCVEGTTLVVIEIT</sequence>
<evidence type="ECO:0000313" key="2">
    <source>
        <dbReference type="Proteomes" id="UP000308600"/>
    </source>
</evidence>
<proteinExistence type="predicted"/>
<protein>
    <submittedName>
        <fullName evidence="1">Uncharacterized protein</fullName>
    </submittedName>
</protein>
<organism evidence="1 2">
    <name type="scientific">Pluteus cervinus</name>
    <dbReference type="NCBI Taxonomy" id="181527"/>
    <lineage>
        <taxon>Eukaryota</taxon>
        <taxon>Fungi</taxon>
        <taxon>Dikarya</taxon>
        <taxon>Basidiomycota</taxon>
        <taxon>Agaricomycotina</taxon>
        <taxon>Agaricomycetes</taxon>
        <taxon>Agaricomycetidae</taxon>
        <taxon>Agaricales</taxon>
        <taxon>Pluteineae</taxon>
        <taxon>Pluteaceae</taxon>
        <taxon>Pluteus</taxon>
    </lineage>
</organism>
<dbReference type="Proteomes" id="UP000308600">
    <property type="component" value="Unassembled WGS sequence"/>
</dbReference>
<name>A0ACD3A1X5_9AGAR</name>
<reference evidence="1 2" key="1">
    <citation type="journal article" date="2019" name="Nat. Ecol. Evol.">
        <title>Megaphylogeny resolves global patterns of mushroom evolution.</title>
        <authorList>
            <person name="Varga T."/>
            <person name="Krizsan K."/>
            <person name="Foldi C."/>
            <person name="Dima B."/>
            <person name="Sanchez-Garcia M."/>
            <person name="Sanchez-Ramirez S."/>
            <person name="Szollosi G.J."/>
            <person name="Szarkandi J.G."/>
            <person name="Papp V."/>
            <person name="Albert L."/>
            <person name="Andreopoulos W."/>
            <person name="Angelini C."/>
            <person name="Antonin V."/>
            <person name="Barry K.W."/>
            <person name="Bougher N.L."/>
            <person name="Buchanan P."/>
            <person name="Buyck B."/>
            <person name="Bense V."/>
            <person name="Catcheside P."/>
            <person name="Chovatia M."/>
            <person name="Cooper J."/>
            <person name="Damon W."/>
            <person name="Desjardin D."/>
            <person name="Finy P."/>
            <person name="Geml J."/>
            <person name="Haridas S."/>
            <person name="Hughes K."/>
            <person name="Justo A."/>
            <person name="Karasinski D."/>
            <person name="Kautmanova I."/>
            <person name="Kiss B."/>
            <person name="Kocsube S."/>
            <person name="Kotiranta H."/>
            <person name="LaButti K.M."/>
            <person name="Lechner B.E."/>
            <person name="Liimatainen K."/>
            <person name="Lipzen A."/>
            <person name="Lukacs Z."/>
            <person name="Mihaltcheva S."/>
            <person name="Morgado L.N."/>
            <person name="Niskanen T."/>
            <person name="Noordeloos M.E."/>
            <person name="Ohm R.A."/>
            <person name="Ortiz-Santana B."/>
            <person name="Ovrebo C."/>
            <person name="Racz N."/>
            <person name="Riley R."/>
            <person name="Savchenko A."/>
            <person name="Shiryaev A."/>
            <person name="Soop K."/>
            <person name="Spirin V."/>
            <person name="Szebenyi C."/>
            <person name="Tomsovsky M."/>
            <person name="Tulloss R.E."/>
            <person name="Uehling J."/>
            <person name="Grigoriev I.V."/>
            <person name="Vagvolgyi C."/>
            <person name="Papp T."/>
            <person name="Martin F.M."/>
            <person name="Miettinen O."/>
            <person name="Hibbett D.S."/>
            <person name="Nagy L.G."/>
        </authorList>
    </citation>
    <scope>NUCLEOTIDE SEQUENCE [LARGE SCALE GENOMIC DNA]</scope>
    <source>
        <strain evidence="1 2">NL-1719</strain>
    </source>
</reference>
<gene>
    <name evidence="1" type="ORF">BDN72DRAFT_589078</name>
</gene>
<dbReference type="EMBL" id="ML208923">
    <property type="protein sequence ID" value="TFK59656.1"/>
    <property type="molecule type" value="Genomic_DNA"/>
</dbReference>
<keyword evidence="2" id="KW-1185">Reference proteome</keyword>
<accession>A0ACD3A1X5</accession>
<evidence type="ECO:0000313" key="1">
    <source>
        <dbReference type="EMBL" id="TFK59656.1"/>
    </source>
</evidence>